<evidence type="ECO:0000313" key="8">
    <source>
        <dbReference type="Proteomes" id="UP000215335"/>
    </source>
</evidence>
<keyword evidence="2 4" id="KW-0175">Coiled coil</keyword>
<reference evidence="7 8" key="1">
    <citation type="journal article" date="2017" name="Curr. Biol.">
        <title>The Evolution of Venom by Co-option of Single-Copy Genes.</title>
        <authorList>
            <person name="Martinson E.O."/>
            <person name="Mrinalini"/>
            <person name="Kelkar Y.D."/>
            <person name="Chang C.H."/>
            <person name="Werren J.H."/>
        </authorList>
    </citation>
    <scope>NUCLEOTIDE SEQUENCE [LARGE SCALE GENOMIC DNA]</scope>
    <source>
        <strain evidence="7 8">Alberta</strain>
        <tissue evidence="7">Whole body</tissue>
    </source>
</reference>
<evidence type="ECO:0000256" key="2">
    <source>
        <dbReference type="ARBA" id="ARBA00023054"/>
    </source>
</evidence>
<keyword evidence="3" id="KW-0966">Cell projection</keyword>
<dbReference type="GO" id="GO:0005930">
    <property type="term" value="C:axoneme"/>
    <property type="evidence" value="ECO:0007669"/>
    <property type="project" value="TreeGrafter"/>
</dbReference>
<feature type="coiled-coil region" evidence="4">
    <location>
        <begin position="165"/>
        <end position="206"/>
    </location>
</feature>
<feature type="compositionally biased region" description="Polar residues" evidence="5">
    <location>
        <begin position="1"/>
        <end position="10"/>
    </location>
</feature>
<dbReference type="AlphaFoldDB" id="A0A232FC56"/>
<feature type="coiled-coil region" evidence="4">
    <location>
        <begin position="282"/>
        <end position="372"/>
    </location>
</feature>
<gene>
    <name evidence="7" type="ORF">TSAR_001083</name>
</gene>
<evidence type="ECO:0000256" key="1">
    <source>
        <dbReference type="ARBA" id="ARBA00004138"/>
    </source>
</evidence>
<evidence type="ECO:0000256" key="5">
    <source>
        <dbReference type="SAM" id="MobiDB-lite"/>
    </source>
</evidence>
<feature type="compositionally biased region" description="Basic and acidic residues" evidence="5">
    <location>
        <begin position="38"/>
        <end position="54"/>
    </location>
</feature>
<proteinExistence type="predicted"/>
<dbReference type="InterPro" id="IPR025254">
    <property type="entry name" value="CCDC113/CCDC96_CC"/>
</dbReference>
<evidence type="ECO:0000256" key="3">
    <source>
        <dbReference type="ARBA" id="ARBA00023273"/>
    </source>
</evidence>
<comment type="caution">
    <text evidence="7">The sequence shown here is derived from an EMBL/GenBank/DDBJ whole genome shotgun (WGS) entry which is preliminary data.</text>
</comment>
<organism evidence="7 8">
    <name type="scientific">Trichomalopsis sarcophagae</name>
    <dbReference type="NCBI Taxonomy" id="543379"/>
    <lineage>
        <taxon>Eukaryota</taxon>
        <taxon>Metazoa</taxon>
        <taxon>Ecdysozoa</taxon>
        <taxon>Arthropoda</taxon>
        <taxon>Hexapoda</taxon>
        <taxon>Insecta</taxon>
        <taxon>Pterygota</taxon>
        <taxon>Neoptera</taxon>
        <taxon>Endopterygota</taxon>
        <taxon>Hymenoptera</taxon>
        <taxon>Apocrita</taxon>
        <taxon>Proctotrupomorpha</taxon>
        <taxon>Chalcidoidea</taxon>
        <taxon>Pteromalidae</taxon>
        <taxon>Pteromalinae</taxon>
        <taxon>Trichomalopsis</taxon>
    </lineage>
</organism>
<dbReference type="GO" id="GO:0060271">
    <property type="term" value="P:cilium assembly"/>
    <property type="evidence" value="ECO:0007669"/>
    <property type="project" value="TreeGrafter"/>
</dbReference>
<dbReference type="EMBL" id="NNAY01000458">
    <property type="protein sequence ID" value="OXU28255.1"/>
    <property type="molecule type" value="Genomic_DNA"/>
</dbReference>
<evidence type="ECO:0000259" key="6">
    <source>
        <dbReference type="Pfam" id="PF13870"/>
    </source>
</evidence>
<comment type="subcellular location">
    <subcellularLocation>
        <location evidence="1">Cell projection</location>
        <location evidence="1">Cilium</location>
    </subcellularLocation>
</comment>
<keyword evidence="8" id="KW-1185">Reference proteome</keyword>
<dbReference type="OrthoDB" id="7701098at2759"/>
<feature type="domain" description="CCDC113/CCDC96 coiled-coil" evidence="6">
    <location>
        <begin position="243"/>
        <end position="410"/>
    </location>
</feature>
<accession>A0A232FC56</accession>
<protein>
    <recommendedName>
        <fullName evidence="6">CCDC113/CCDC96 coiled-coil domain-containing protein</fullName>
    </recommendedName>
</protein>
<feature type="region of interest" description="Disordered" evidence="5">
    <location>
        <begin position="1"/>
        <end position="54"/>
    </location>
</feature>
<dbReference type="PANTHER" id="PTHR15654">
    <property type="entry name" value="COILED-COIL DOMAIN-CONTAINING PROTEIN 113-RELATED"/>
    <property type="match status" value="1"/>
</dbReference>
<dbReference type="Proteomes" id="UP000215335">
    <property type="component" value="Unassembled WGS sequence"/>
</dbReference>
<dbReference type="Pfam" id="PF13870">
    <property type="entry name" value="CCDC113_CCDC96_CC"/>
    <property type="match status" value="1"/>
</dbReference>
<evidence type="ECO:0000256" key="4">
    <source>
        <dbReference type="SAM" id="Coils"/>
    </source>
</evidence>
<dbReference type="PANTHER" id="PTHR15654:SF1">
    <property type="entry name" value="COILED-COIL DOMAIN-CONTAINING PROTEIN 96"/>
    <property type="match status" value="1"/>
</dbReference>
<evidence type="ECO:0000313" key="7">
    <source>
        <dbReference type="EMBL" id="OXU28255.1"/>
    </source>
</evidence>
<dbReference type="InterPro" id="IPR051885">
    <property type="entry name" value="CC_CF"/>
</dbReference>
<dbReference type="GO" id="GO:0036064">
    <property type="term" value="C:ciliary basal body"/>
    <property type="evidence" value="ECO:0007669"/>
    <property type="project" value="TreeGrafter"/>
</dbReference>
<sequence>MDPTPNNGDSTLDLLDDNKPDANDEVDASDTIFTEADASSHELEEDVNSRDDETEIEDRQDFFDAKSIDHHVEEGSYNDFEDTDRPVIDYDAIRFRYDALTDDERNEIVAKLGELRNDFRVQMVKNKFLHKNYINVLRNSPSLANALDKFDEALVFEDVRYQIALENYTQIVEDLTARKESLESSLKSLEESYSALESSHHELREKLFTRELTTARKIRPGKIQQKLWHGEIDRLIESQKNRSLDVAKIRLDHVRLHYRLEKLKSKLKELDNLGPGFSMVDYESLRKKKQVYGEKCEEQRDNALKIGRRNLAQAATIRHIDEEFELYNEKVRNKSQVLNRLECENKIEHCNAVELAEKRTNLFKEITKLREEIGLLDKPFLLHKMESDLREIARLKKRSESVKSKIISDDRRISQLSNQNR</sequence>
<dbReference type="STRING" id="543379.A0A232FC56"/>
<name>A0A232FC56_9HYME</name>